<evidence type="ECO:0000313" key="2">
    <source>
        <dbReference type="Proteomes" id="UP000501690"/>
    </source>
</evidence>
<protein>
    <submittedName>
        <fullName evidence="1">Uncharacterized protein</fullName>
    </submittedName>
</protein>
<keyword evidence="2" id="KW-1185">Reference proteome</keyword>
<proteinExistence type="predicted"/>
<accession>A0A4D6LQ57</accession>
<organism evidence="1 2">
    <name type="scientific">Vigna unguiculata</name>
    <name type="common">Cowpea</name>
    <dbReference type="NCBI Taxonomy" id="3917"/>
    <lineage>
        <taxon>Eukaryota</taxon>
        <taxon>Viridiplantae</taxon>
        <taxon>Streptophyta</taxon>
        <taxon>Embryophyta</taxon>
        <taxon>Tracheophyta</taxon>
        <taxon>Spermatophyta</taxon>
        <taxon>Magnoliopsida</taxon>
        <taxon>eudicotyledons</taxon>
        <taxon>Gunneridae</taxon>
        <taxon>Pentapetalae</taxon>
        <taxon>rosids</taxon>
        <taxon>fabids</taxon>
        <taxon>Fabales</taxon>
        <taxon>Fabaceae</taxon>
        <taxon>Papilionoideae</taxon>
        <taxon>50 kb inversion clade</taxon>
        <taxon>NPAAA clade</taxon>
        <taxon>indigoferoid/millettioid clade</taxon>
        <taxon>Phaseoleae</taxon>
        <taxon>Vigna</taxon>
    </lineage>
</organism>
<dbReference type="EMBL" id="CP039348">
    <property type="protein sequence ID" value="QCD90134.1"/>
    <property type="molecule type" value="Genomic_DNA"/>
</dbReference>
<dbReference type="AlphaFoldDB" id="A0A4D6LQ57"/>
<sequence>MAATLVGRQRCKKCRSRLVRCVREDEAIEPPRRVLTSPASMVVAGEPVASWRGEAEWGRAVADWSRGGLKGKREEAAGRRSSIF</sequence>
<name>A0A4D6LQ57_VIGUN</name>
<dbReference type="Proteomes" id="UP000501690">
    <property type="component" value="Linkage Group LG4"/>
</dbReference>
<reference evidence="1 2" key="1">
    <citation type="submission" date="2019-04" db="EMBL/GenBank/DDBJ databases">
        <title>An improved genome assembly and genetic linkage map for asparagus bean, Vigna unguiculata ssp. sesquipedialis.</title>
        <authorList>
            <person name="Xia Q."/>
            <person name="Zhang R."/>
            <person name="Dong Y."/>
        </authorList>
    </citation>
    <scope>NUCLEOTIDE SEQUENCE [LARGE SCALE GENOMIC DNA]</scope>
    <source>
        <tissue evidence="1">Leaf</tissue>
    </source>
</reference>
<evidence type="ECO:0000313" key="1">
    <source>
        <dbReference type="EMBL" id="QCD90134.1"/>
    </source>
</evidence>
<gene>
    <name evidence="1" type="ORF">DEO72_LG4g1088</name>
</gene>